<sequence>MSVFGGDSWGREAHHRKRRVDDLLLDAAGDHSSYRKLPSGKYACLVCPHSPVLDTPLMLSMHVKSRRHLSAESKLKQREEDRQNEMNKRIALSLDSTSTKQATLASKPLTEKTRKATFEVAYSEQANAVNSQSRNPTYEKAPYDLTNPSSVQMETTSGNVVVQLSLDYRERRERELKFTAAGWKRDCHGGWFRDENVEFDSDEEDPNECLANCK</sequence>
<gene>
    <name evidence="1" type="ORF">L1987_02084</name>
</gene>
<reference evidence="1 2" key="2">
    <citation type="journal article" date="2022" name="Mol. Ecol. Resour.">
        <title>The genomes of chicory, endive, great burdock and yacon provide insights into Asteraceae paleo-polyploidization history and plant inulin production.</title>
        <authorList>
            <person name="Fan W."/>
            <person name="Wang S."/>
            <person name="Wang H."/>
            <person name="Wang A."/>
            <person name="Jiang F."/>
            <person name="Liu H."/>
            <person name="Zhao H."/>
            <person name="Xu D."/>
            <person name="Zhang Y."/>
        </authorList>
    </citation>
    <scope>NUCLEOTIDE SEQUENCE [LARGE SCALE GENOMIC DNA]</scope>
    <source>
        <strain evidence="2">cv. Yunnan</strain>
        <tissue evidence="1">Leaves</tissue>
    </source>
</reference>
<dbReference type="Proteomes" id="UP001056120">
    <property type="component" value="Linkage Group LG01"/>
</dbReference>
<dbReference type="EMBL" id="CM042018">
    <property type="protein sequence ID" value="KAI3827995.1"/>
    <property type="molecule type" value="Genomic_DNA"/>
</dbReference>
<accession>A0ACB9K718</accession>
<protein>
    <submittedName>
        <fullName evidence="1">Uncharacterized protein</fullName>
    </submittedName>
</protein>
<proteinExistence type="predicted"/>
<keyword evidence="2" id="KW-1185">Reference proteome</keyword>
<evidence type="ECO:0000313" key="1">
    <source>
        <dbReference type="EMBL" id="KAI3827995.1"/>
    </source>
</evidence>
<evidence type="ECO:0000313" key="2">
    <source>
        <dbReference type="Proteomes" id="UP001056120"/>
    </source>
</evidence>
<name>A0ACB9K718_9ASTR</name>
<reference evidence="2" key="1">
    <citation type="journal article" date="2022" name="Mol. Ecol. Resour.">
        <title>The genomes of chicory, endive, great burdock and yacon provide insights into Asteraceae palaeo-polyploidization history and plant inulin production.</title>
        <authorList>
            <person name="Fan W."/>
            <person name="Wang S."/>
            <person name="Wang H."/>
            <person name="Wang A."/>
            <person name="Jiang F."/>
            <person name="Liu H."/>
            <person name="Zhao H."/>
            <person name="Xu D."/>
            <person name="Zhang Y."/>
        </authorList>
    </citation>
    <scope>NUCLEOTIDE SEQUENCE [LARGE SCALE GENOMIC DNA]</scope>
    <source>
        <strain evidence="2">cv. Yunnan</strain>
    </source>
</reference>
<comment type="caution">
    <text evidence="1">The sequence shown here is derived from an EMBL/GenBank/DDBJ whole genome shotgun (WGS) entry which is preliminary data.</text>
</comment>
<organism evidence="1 2">
    <name type="scientific">Smallanthus sonchifolius</name>
    <dbReference type="NCBI Taxonomy" id="185202"/>
    <lineage>
        <taxon>Eukaryota</taxon>
        <taxon>Viridiplantae</taxon>
        <taxon>Streptophyta</taxon>
        <taxon>Embryophyta</taxon>
        <taxon>Tracheophyta</taxon>
        <taxon>Spermatophyta</taxon>
        <taxon>Magnoliopsida</taxon>
        <taxon>eudicotyledons</taxon>
        <taxon>Gunneridae</taxon>
        <taxon>Pentapetalae</taxon>
        <taxon>asterids</taxon>
        <taxon>campanulids</taxon>
        <taxon>Asterales</taxon>
        <taxon>Asteraceae</taxon>
        <taxon>Asteroideae</taxon>
        <taxon>Heliantheae alliance</taxon>
        <taxon>Millerieae</taxon>
        <taxon>Smallanthus</taxon>
    </lineage>
</organism>